<gene>
    <name evidence="2" type="ORF">L9F63_009117</name>
</gene>
<feature type="chain" id="PRO_5042072651" description="Venom protein" evidence="1">
    <location>
        <begin position="19"/>
        <end position="227"/>
    </location>
</feature>
<evidence type="ECO:0000313" key="3">
    <source>
        <dbReference type="Proteomes" id="UP001233999"/>
    </source>
</evidence>
<organism evidence="2 3">
    <name type="scientific">Diploptera punctata</name>
    <name type="common">Pacific beetle cockroach</name>
    <dbReference type="NCBI Taxonomy" id="6984"/>
    <lineage>
        <taxon>Eukaryota</taxon>
        <taxon>Metazoa</taxon>
        <taxon>Ecdysozoa</taxon>
        <taxon>Arthropoda</taxon>
        <taxon>Hexapoda</taxon>
        <taxon>Insecta</taxon>
        <taxon>Pterygota</taxon>
        <taxon>Neoptera</taxon>
        <taxon>Polyneoptera</taxon>
        <taxon>Dictyoptera</taxon>
        <taxon>Blattodea</taxon>
        <taxon>Blaberoidea</taxon>
        <taxon>Blaberidae</taxon>
        <taxon>Diplopterinae</taxon>
        <taxon>Diploptera</taxon>
    </lineage>
</organism>
<evidence type="ECO:0008006" key="4">
    <source>
        <dbReference type="Google" id="ProtNLM"/>
    </source>
</evidence>
<evidence type="ECO:0000256" key="1">
    <source>
        <dbReference type="SAM" id="SignalP"/>
    </source>
</evidence>
<proteinExistence type="predicted"/>
<dbReference type="AlphaFoldDB" id="A0AAD8E108"/>
<evidence type="ECO:0000313" key="2">
    <source>
        <dbReference type="EMBL" id="KAJ9573553.1"/>
    </source>
</evidence>
<protein>
    <recommendedName>
        <fullName evidence="4">Venom protein</fullName>
    </recommendedName>
</protein>
<dbReference type="Proteomes" id="UP001233999">
    <property type="component" value="Unassembled WGS sequence"/>
</dbReference>
<accession>A0AAD8E108</accession>
<sequence length="227" mass="26131">MKTILLFSILCNLEIIIGQTLNSPLNQIQALIGNTEFRLANLDYALGRQEKFVYEAVRMASLQVDRMEGTYSENARGCASTTGIIEWIVNECLRDAMKNMYFAVRDTRIILDNTESKELEYSKLLKSGVTYAYQVHEEIKNDISQKIERCKIQTSEERVNDCLNNLIPDLKKKEEEMEKMITQQIESIYASMTVTNQNIENAMAAITQECEAQFQIICGEFEKCIHR</sequence>
<keyword evidence="1" id="KW-0732">Signal</keyword>
<feature type="signal peptide" evidence="1">
    <location>
        <begin position="1"/>
        <end position="18"/>
    </location>
</feature>
<reference evidence="2" key="1">
    <citation type="journal article" date="2023" name="IScience">
        <title>Live-bearing cockroach genome reveals convergent evolutionary mechanisms linked to viviparity in insects and beyond.</title>
        <authorList>
            <person name="Fouks B."/>
            <person name="Harrison M.C."/>
            <person name="Mikhailova A.A."/>
            <person name="Marchal E."/>
            <person name="English S."/>
            <person name="Carruthers M."/>
            <person name="Jennings E.C."/>
            <person name="Chiamaka E.L."/>
            <person name="Frigard R.A."/>
            <person name="Pippel M."/>
            <person name="Attardo G.M."/>
            <person name="Benoit J.B."/>
            <person name="Bornberg-Bauer E."/>
            <person name="Tobe S.S."/>
        </authorList>
    </citation>
    <scope>NUCLEOTIDE SEQUENCE</scope>
    <source>
        <strain evidence="2">Stay&amp;Tobe</strain>
    </source>
</reference>
<comment type="caution">
    <text evidence="2">The sequence shown here is derived from an EMBL/GenBank/DDBJ whole genome shotgun (WGS) entry which is preliminary data.</text>
</comment>
<dbReference type="EMBL" id="JASPKZ010010696">
    <property type="protein sequence ID" value="KAJ9573553.1"/>
    <property type="molecule type" value="Genomic_DNA"/>
</dbReference>
<keyword evidence="3" id="KW-1185">Reference proteome</keyword>
<name>A0AAD8E108_DIPPU</name>
<reference evidence="2" key="2">
    <citation type="submission" date="2023-05" db="EMBL/GenBank/DDBJ databases">
        <authorList>
            <person name="Fouks B."/>
        </authorList>
    </citation>
    <scope>NUCLEOTIDE SEQUENCE</scope>
    <source>
        <strain evidence="2">Stay&amp;Tobe</strain>
        <tissue evidence="2">Testes</tissue>
    </source>
</reference>